<evidence type="ECO:0000313" key="9">
    <source>
        <dbReference type="Proteomes" id="UP000310158"/>
    </source>
</evidence>
<dbReference type="OrthoDB" id="552049at2759"/>
<dbReference type="Gene3D" id="3.50.50.100">
    <property type="match status" value="1"/>
</dbReference>
<feature type="region of interest" description="Disordered" evidence="6">
    <location>
        <begin position="798"/>
        <end position="854"/>
    </location>
</feature>
<dbReference type="PROSITE" id="PS50076">
    <property type="entry name" value="DNAJ_2"/>
    <property type="match status" value="1"/>
</dbReference>
<comment type="similarity">
    <text evidence="1">Belongs to the NADH dehydrogenase family.</text>
</comment>
<dbReference type="Gene3D" id="1.10.287.110">
    <property type="entry name" value="DnaJ domain"/>
    <property type="match status" value="1"/>
</dbReference>
<dbReference type="InterPro" id="IPR026894">
    <property type="entry name" value="DnaJ_X"/>
</dbReference>
<dbReference type="EMBL" id="SGPL01000346">
    <property type="protein sequence ID" value="THH13535.1"/>
    <property type="molecule type" value="Genomic_DNA"/>
</dbReference>
<dbReference type="PRINTS" id="PR00625">
    <property type="entry name" value="JDOMAIN"/>
</dbReference>
<dbReference type="GO" id="GO:0003954">
    <property type="term" value="F:NADH dehydrogenase activity"/>
    <property type="evidence" value="ECO:0007669"/>
    <property type="project" value="InterPro"/>
</dbReference>
<dbReference type="PRINTS" id="PR00411">
    <property type="entry name" value="PNDRDTASEI"/>
</dbReference>
<proteinExistence type="inferred from homology"/>
<dbReference type="InterPro" id="IPR036188">
    <property type="entry name" value="FAD/NAD-bd_sf"/>
</dbReference>
<dbReference type="CDD" id="cd06257">
    <property type="entry name" value="DnaJ"/>
    <property type="match status" value="1"/>
</dbReference>
<feature type="domain" description="J" evidence="7">
    <location>
        <begin position="355"/>
        <end position="439"/>
    </location>
</feature>
<dbReference type="PRINTS" id="PR00368">
    <property type="entry name" value="FADPNR"/>
</dbReference>
<reference evidence="8 9" key="1">
    <citation type="submission" date="2019-02" db="EMBL/GenBank/DDBJ databases">
        <title>Genome sequencing of the rare red list fungi Bondarzewia mesenterica.</title>
        <authorList>
            <person name="Buettner E."/>
            <person name="Kellner H."/>
        </authorList>
    </citation>
    <scope>NUCLEOTIDE SEQUENCE [LARGE SCALE GENOMIC DNA]</scope>
    <source>
        <strain evidence="8 9">DSM 108281</strain>
    </source>
</reference>
<dbReference type="InterPro" id="IPR045024">
    <property type="entry name" value="NDH-2"/>
</dbReference>
<name>A0A4S4LNH6_9AGAM</name>
<evidence type="ECO:0000256" key="3">
    <source>
        <dbReference type="ARBA" id="ARBA00022827"/>
    </source>
</evidence>
<dbReference type="InterPro" id="IPR023753">
    <property type="entry name" value="FAD/NAD-binding_dom"/>
</dbReference>
<evidence type="ECO:0000256" key="1">
    <source>
        <dbReference type="ARBA" id="ARBA00005272"/>
    </source>
</evidence>
<dbReference type="InterPro" id="IPR036869">
    <property type="entry name" value="J_dom_sf"/>
</dbReference>
<dbReference type="SUPFAM" id="SSF46565">
    <property type="entry name" value="Chaperone J-domain"/>
    <property type="match status" value="1"/>
</dbReference>
<feature type="region of interest" description="Disordered" evidence="6">
    <location>
        <begin position="513"/>
        <end position="605"/>
    </location>
</feature>
<dbReference type="GO" id="GO:0005739">
    <property type="term" value="C:mitochondrion"/>
    <property type="evidence" value="ECO:0007669"/>
    <property type="project" value="TreeGrafter"/>
</dbReference>
<evidence type="ECO:0000313" key="8">
    <source>
        <dbReference type="EMBL" id="THH13535.1"/>
    </source>
</evidence>
<dbReference type="SUPFAM" id="SSF51905">
    <property type="entry name" value="FAD/NAD(P)-binding domain"/>
    <property type="match status" value="1"/>
</dbReference>
<keyword evidence="3" id="KW-0274">FAD</keyword>
<keyword evidence="2" id="KW-0285">Flavoprotein</keyword>
<dbReference type="PANTHER" id="PTHR43706">
    <property type="entry name" value="NADH DEHYDROGENASE"/>
    <property type="match status" value="1"/>
</dbReference>
<feature type="compositionally biased region" description="Basic and acidic residues" evidence="6">
    <location>
        <begin position="590"/>
        <end position="605"/>
    </location>
</feature>
<evidence type="ECO:0000256" key="5">
    <source>
        <dbReference type="ARBA" id="ARBA00023027"/>
    </source>
</evidence>
<keyword evidence="9" id="KW-1185">Reference proteome</keyword>
<evidence type="ECO:0000256" key="4">
    <source>
        <dbReference type="ARBA" id="ARBA00023002"/>
    </source>
</evidence>
<accession>A0A4S4LNH6</accession>
<evidence type="ECO:0000259" key="7">
    <source>
        <dbReference type="PROSITE" id="PS50076"/>
    </source>
</evidence>
<gene>
    <name evidence="8" type="ORF">EW146_g6689</name>
</gene>
<dbReference type="Pfam" id="PF14308">
    <property type="entry name" value="DnaJ-X"/>
    <property type="match status" value="1"/>
</dbReference>
<dbReference type="Pfam" id="PF00226">
    <property type="entry name" value="DnaJ"/>
    <property type="match status" value="1"/>
</dbReference>
<feature type="compositionally biased region" description="Basic and acidic residues" evidence="6">
    <location>
        <begin position="803"/>
        <end position="812"/>
    </location>
</feature>
<dbReference type="Proteomes" id="UP000310158">
    <property type="component" value="Unassembled WGS sequence"/>
</dbReference>
<protein>
    <recommendedName>
        <fullName evidence="7">J domain-containing protein</fullName>
    </recommendedName>
</protein>
<dbReference type="AlphaFoldDB" id="A0A4S4LNH6"/>
<evidence type="ECO:0000256" key="6">
    <source>
        <dbReference type="SAM" id="MobiDB-lite"/>
    </source>
</evidence>
<dbReference type="PANTHER" id="PTHR43706:SF17">
    <property type="entry name" value="NADH DEHYDROGENASE (EUROFUNG)"/>
    <property type="match status" value="1"/>
</dbReference>
<organism evidence="8 9">
    <name type="scientific">Bondarzewia mesenterica</name>
    <dbReference type="NCBI Taxonomy" id="1095465"/>
    <lineage>
        <taxon>Eukaryota</taxon>
        <taxon>Fungi</taxon>
        <taxon>Dikarya</taxon>
        <taxon>Basidiomycota</taxon>
        <taxon>Agaricomycotina</taxon>
        <taxon>Agaricomycetes</taxon>
        <taxon>Russulales</taxon>
        <taxon>Bondarzewiaceae</taxon>
        <taxon>Bondarzewia</taxon>
    </lineage>
</organism>
<dbReference type="InterPro" id="IPR001623">
    <property type="entry name" value="DnaJ_domain"/>
</dbReference>
<dbReference type="InterPro" id="IPR018253">
    <property type="entry name" value="DnaJ_domain_CS"/>
</dbReference>
<keyword evidence="5" id="KW-0520">NAD</keyword>
<dbReference type="Pfam" id="PF07992">
    <property type="entry name" value="Pyr_redox_2"/>
    <property type="match status" value="1"/>
</dbReference>
<evidence type="ECO:0000256" key="2">
    <source>
        <dbReference type="ARBA" id="ARBA00022630"/>
    </source>
</evidence>
<dbReference type="PROSITE" id="PS00636">
    <property type="entry name" value="DNAJ_1"/>
    <property type="match status" value="1"/>
</dbReference>
<sequence>MATASQTTLPHVIVVGTGWAGYTLAQKLDLSVYQLTVVSPTHTFAYTPLLASAAAGLFDLRLAEEPIRSASRHLAFYKAWVTSTDLNGRIITCKPVFPDAEPFMLSYDILILAPGCVNHTFNTPGADQYCLFLKSVPDAQAVRRRIFDILERASLPGTPPERVAELLHVAIVGGGPTGVELSAELDDLFVDLSKTFPHLAGQFSITIHDIAPQILSAFDSNLRDYALQSFTRRGVQIKTNSHIERVEEDAIFTREEGRIPCGMIAWATGNKQTELVDGLDVAKSDKMKRIFTDQYLRVLRTDHTVLENVYALGDAADIFNKGLPTTAEVALQKAEYLVHVLNTGVVVPFSYKQKSLVAYLGRSDGVVMGKRNYEVGGAYGCQRYGPKESVSLNCFVDGGPQYHPDKNPSPDAEEKFKEISKAYQVLSDSNLRAVYDKNGKKMTEKEGGVGVDDAAGFFATVFGGERFVDYSAMEPFCIPSSQPNMLEPIIYVGLVNELIHSMAENMTDEEKADLEKEMNGTTTPPTPLAPGSASPHTPRAPSEVPPSSPALSPTTSNVPRPSTSIVPAPTPTPAGEEHPSSGTDAAASPEADKKRVPAQDRERKHAMEERIKLLTAKLIDRLRPFVEAKRPGDRDDPETKVFEEKMKREADDLKLESFGVELLHAIGTVYMSKATSFFKSRKFLGIPGFWSRLKEKGAVAKDAWGVIGSALSAQQVMQDMDRIMSRPDATEADIRALEMDITGKIMLASWRGTRFEVVQVLREVVDNVLKEHGVPEAVLLNRAKGLLIIGSIFKSSVPDESDEERRELERMVSEAAAGKSKHKHTKGATRVPKAPESTSPTSDGAPAAESNVAP</sequence>
<comment type="caution">
    <text evidence="8">The sequence shown here is derived from an EMBL/GenBank/DDBJ whole genome shotgun (WGS) entry which is preliminary data.</text>
</comment>
<keyword evidence="4" id="KW-0560">Oxidoreductase</keyword>